<dbReference type="Pfam" id="PF00953">
    <property type="entry name" value="Glycos_transf_4"/>
    <property type="match status" value="1"/>
</dbReference>
<feature type="transmembrane region" description="Helical" evidence="7">
    <location>
        <begin position="190"/>
        <end position="211"/>
    </location>
</feature>
<feature type="transmembrane region" description="Helical" evidence="7">
    <location>
        <begin position="93"/>
        <end position="110"/>
    </location>
</feature>
<evidence type="ECO:0000313" key="8">
    <source>
        <dbReference type="EMBL" id="MBN7799929.1"/>
    </source>
</evidence>
<feature type="transmembrane region" description="Helical" evidence="7">
    <location>
        <begin position="217"/>
        <end position="239"/>
    </location>
</feature>
<dbReference type="RefSeq" id="WP_206567901.1">
    <property type="nucleotide sequence ID" value="NZ_JAFKCW010000001.1"/>
</dbReference>
<keyword evidence="6 7" id="KW-0472">Membrane</keyword>
<keyword evidence="3" id="KW-0808">Transferase</keyword>
<dbReference type="CDD" id="cd06854">
    <property type="entry name" value="GT_WbpL_WbcO_like"/>
    <property type="match status" value="1"/>
</dbReference>
<evidence type="ECO:0000256" key="4">
    <source>
        <dbReference type="ARBA" id="ARBA00022692"/>
    </source>
</evidence>
<feature type="transmembrane region" description="Helical" evidence="7">
    <location>
        <begin position="116"/>
        <end position="135"/>
    </location>
</feature>
<keyword evidence="4 7" id="KW-0812">Transmembrane</keyword>
<proteinExistence type="predicted"/>
<dbReference type="EMBL" id="JAFKCW010000001">
    <property type="protein sequence ID" value="MBN7799929.1"/>
    <property type="molecule type" value="Genomic_DNA"/>
</dbReference>
<evidence type="ECO:0000256" key="2">
    <source>
        <dbReference type="ARBA" id="ARBA00022475"/>
    </source>
</evidence>
<evidence type="ECO:0000256" key="3">
    <source>
        <dbReference type="ARBA" id="ARBA00022679"/>
    </source>
</evidence>
<comment type="caution">
    <text evidence="8">The sequence shown here is derived from an EMBL/GenBank/DDBJ whole genome shotgun (WGS) entry which is preliminary data.</text>
</comment>
<organism evidence="8 9">
    <name type="scientific">Algoriphagus aestuariicola</name>
    <dbReference type="NCBI Taxonomy" id="1852016"/>
    <lineage>
        <taxon>Bacteria</taxon>
        <taxon>Pseudomonadati</taxon>
        <taxon>Bacteroidota</taxon>
        <taxon>Cytophagia</taxon>
        <taxon>Cytophagales</taxon>
        <taxon>Cyclobacteriaceae</taxon>
        <taxon>Algoriphagus</taxon>
    </lineage>
</organism>
<evidence type="ECO:0000256" key="1">
    <source>
        <dbReference type="ARBA" id="ARBA00004651"/>
    </source>
</evidence>
<feature type="transmembrane region" description="Helical" evidence="7">
    <location>
        <begin position="260"/>
        <end position="281"/>
    </location>
</feature>
<accession>A0ABS3BKU8</accession>
<dbReference type="PANTHER" id="PTHR22926:SF3">
    <property type="entry name" value="UNDECAPRENYL-PHOSPHATE ALPHA-N-ACETYLGLUCOSAMINYL 1-PHOSPHATE TRANSFERASE"/>
    <property type="match status" value="1"/>
</dbReference>
<keyword evidence="2" id="KW-1003">Cell membrane</keyword>
<feature type="transmembrane region" description="Helical" evidence="7">
    <location>
        <begin position="43"/>
        <end position="61"/>
    </location>
</feature>
<keyword evidence="5 7" id="KW-1133">Transmembrane helix</keyword>
<evidence type="ECO:0000256" key="6">
    <source>
        <dbReference type="ARBA" id="ARBA00023136"/>
    </source>
</evidence>
<protein>
    <submittedName>
        <fullName evidence="8">Glycosyltransferase family 4 protein</fullName>
    </submittedName>
</protein>
<dbReference type="Proteomes" id="UP000664698">
    <property type="component" value="Unassembled WGS sequence"/>
</dbReference>
<feature type="transmembrane region" description="Helical" evidence="7">
    <location>
        <begin position="166"/>
        <end position="183"/>
    </location>
</feature>
<feature type="transmembrane region" description="Helical" evidence="7">
    <location>
        <begin position="293"/>
        <end position="313"/>
    </location>
</feature>
<sequence length="322" mass="36774">MILSYTIVFLSLLLAGLIYYRLARQFGIVDKPNSRSSHSATTIRGGGILFPLAVVFWWMSYDFQNTWMVLGIVWISVVSFLDDIYTISRKLRLGIQFLGLSMAFYDLGVFDQESWWALPVLYFVALGVINAINFMDGINGITGLYGLVFLGSLLAVNIYMPIFSESLIRYVILALCVFLVFNFRKDAKMFAGDIGSISLAYLIIYFLVQWYLSAHTWTIVLFLLIYGADSLITFAHRLFRRENVALPHRTHLYQILANQVGIDHVTIALIYSILQFGLNFFLFIYPQAIPEDLFGFGILVLTAVVYSSIKIPLIKKYEVYQN</sequence>
<gene>
    <name evidence="8" type="ORF">J0A67_03605</name>
</gene>
<keyword evidence="9" id="KW-1185">Reference proteome</keyword>
<evidence type="ECO:0000313" key="9">
    <source>
        <dbReference type="Proteomes" id="UP000664698"/>
    </source>
</evidence>
<comment type="subcellular location">
    <subcellularLocation>
        <location evidence="1">Cell membrane</location>
        <topology evidence="1">Multi-pass membrane protein</topology>
    </subcellularLocation>
</comment>
<reference evidence="8 9" key="1">
    <citation type="submission" date="2021-03" db="EMBL/GenBank/DDBJ databases">
        <title>novel species isolated from a fishpond in China.</title>
        <authorList>
            <person name="Lu H."/>
            <person name="Cai Z."/>
        </authorList>
    </citation>
    <scope>NUCLEOTIDE SEQUENCE [LARGE SCALE GENOMIC DNA]</scope>
    <source>
        <strain evidence="8 9">JCM 31546</strain>
    </source>
</reference>
<feature type="transmembrane region" description="Helical" evidence="7">
    <location>
        <begin position="6"/>
        <end position="22"/>
    </location>
</feature>
<feature type="transmembrane region" description="Helical" evidence="7">
    <location>
        <begin position="67"/>
        <end position="86"/>
    </location>
</feature>
<name>A0ABS3BKU8_9BACT</name>
<dbReference type="PANTHER" id="PTHR22926">
    <property type="entry name" value="PHOSPHO-N-ACETYLMURAMOYL-PENTAPEPTIDE-TRANSFERASE"/>
    <property type="match status" value="1"/>
</dbReference>
<evidence type="ECO:0000256" key="5">
    <source>
        <dbReference type="ARBA" id="ARBA00022989"/>
    </source>
</evidence>
<feature type="transmembrane region" description="Helical" evidence="7">
    <location>
        <begin position="142"/>
        <end position="160"/>
    </location>
</feature>
<dbReference type="InterPro" id="IPR000715">
    <property type="entry name" value="Glycosyl_transferase_4"/>
</dbReference>
<evidence type="ECO:0000256" key="7">
    <source>
        <dbReference type="SAM" id="Phobius"/>
    </source>
</evidence>